<evidence type="ECO:0000259" key="4">
    <source>
        <dbReference type="SMART" id="SM00560"/>
    </source>
</evidence>
<dbReference type="Pfam" id="PF07532">
    <property type="entry name" value="Big_4"/>
    <property type="match status" value="1"/>
</dbReference>
<dbReference type="Gene3D" id="2.60.120.200">
    <property type="match status" value="1"/>
</dbReference>
<dbReference type="Pfam" id="PF13385">
    <property type="entry name" value="Laminin_G_3"/>
    <property type="match status" value="1"/>
</dbReference>
<evidence type="ECO:0000313" key="5">
    <source>
        <dbReference type="EMBL" id="PVH27097.1"/>
    </source>
</evidence>
<comment type="caution">
    <text evidence="5">The sequence shown here is derived from an EMBL/GenBank/DDBJ whole genome shotgun (WGS) entry which is preliminary data.</text>
</comment>
<keyword evidence="1" id="KW-0732">Signal</keyword>
<dbReference type="GO" id="GO:0004553">
    <property type="term" value="F:hydrolase activity, hydrolyzing O-glycosyl compounds"/>
    <property type="evidence" value="ECO:0007669"/>
    <property type="project" value="UniProtKB-ARBA"/>
</dbReference>
<feature type="domain" description="LamG-like jellyroll fold" evidence="4">
    <location>
        <begin position="102"/>
        <end position="244"/>
    </location>
</feature>
<dbReference type="Pfam" id="PF20736">
    <property type="entry name" value="Glyco_hydro127M"/>
    <property type="match status" value="1"/>
</dbReference>
<dbReference type="Pfam" id="PF07944">
    <property type="entry name" value="Beta-AFase-like_GH127_cat"/>
    <property type="match status" value="2"/>
</dbReference>
<evidence type="ECO:0000256" key="3">
    <source>
        <dbReference type="SAM" id="MobiDB-lite"/>
    </source>
</evidence>
<dbReference type="AlphaFoldDB" id="A0A2T8HNT1"/>
<dbReference type="SUPFAM" id="SSF49899">
    <property type="entry name" value="Concanavalin A-like lectins/glucanases"/>
    <property type="match status" value="1"/>
</dbReference>
<gene>
    <name evidence="5" type="ORF">DC487_05730</name>
</gene>
<evidence type="ECO:0000256" key="2">
    <source>
        <dbReference type="ARBA" id="ARBA00023157"/>
    </source>
</evidence>
<dbReference type="InterPro" id="IPR012878">
    <property type="entry name" value="Beta-AFase-like_GH127_cat"/>
</dbReference>
<dbReference type="SMART" id="SM00560">
    <property type="entry name" value="LamGL"/>
    <property type="match status" value="1"/>
</dbReference>
<evidence type="ECO:0000256" key="1">
    <source>
        <dbReference type="ARBA" id="ARBA00022729"/>
    </source>
</evidence>
<evidence type="ECO:0000313" key="6">
    <source>
        <dbReference type="Proteomes" id="UP000245627"/>
    </source>
</evidence>
<dbReference type="Proteomes" id="UP000245627">
    <property type="component" value="Unassembled WGS sequence"/>
</dbReference>
<dbReference type="InterPro" id="IPR049046">
    <property type="entry name" value="Beta-AFase-like_GH127_middle"/>
</dbReference>
<dbReference type="SUPFAM" id="SSF48208">
    <property type="entry name" value="Six-hairpin glycosidases"/>
    <property type="match status" value="1"/>
</dbReference>
<organism evidence="5 6">
    <name type="scientific">Sphingobacterium corticibacter</name>
    <dbReference type="NCBI Taxonomy" id="2171749"/>
    <lineage>
        <taxon>Bacteria</taxon>
        <taxon>Pseudomonadati</taxon>
        <taxon>Bacteroidota</taxon>
        <taxon>Sphingobacteriia</taxon>
        <taxon>Sphingobacteriales</taxon>
        <taxon>Sphingobacteriaceae</taxon>
        <taxon>Sphingobacterium</taxon>
    </lineage>
</organism>
<dbReference type="InterPro" id="IPR013320">
    <property type="entry name" value="ConA-like_dom_sf"/>
</dbReference>
<sequence length="1023" mass="113199">MKTLKRLPHLLGYMIMGLLLQTHYVLGQSGDQILDGIGETDMIARYLFRGDLRDWSRNNLHARYLGEKAPEFKDQKGGKVLSLPGTGNNYLQLPNEALNDLESLSISAWIFIPAQPESYLFDFSFDAKHRVTGRLKGSGDKPSFEVSVQGEKESKSAALKSLPTNAWVHLVGTVDLSAKTLSVYLNGVKGGETKPVNLDFSTLSQSNQAAKRKLTLGQSNSGTGNPIASLLKDFRIYRVALTPGQIQTIYTNGKNGGQSASSTVNQGAKAEDNLQSFPMTQAQLYNAYLEKVADVEVKTTVGDAPRLPSFLEGTYRHGMQGPKVRVIWPAPTDNSAVESAGTYTIIGRVPGTDLQPKALVTVKGGKKSAAPRRSLSAFALNEVTLNNPSATDKNPFVANRDKFVLTLAETNPDDFLYMFRNAFGVAQPAGAKPLGVWDSQDTKLRGHATGHYLTAIAQAYASTGYDPALKANFKQKIDQMVETLYTLSQLSGKPQKAGGTSVADPRAVPTGPGKNEFNSDLSTEGIRTDYWNWGEGYISAYPPDQFIMLEQGAKYGGQLNQVWAPYYTLHKILAGLLDIYTQTGNKKALEVATGMADWVESRLSALPPETLRAIWNTYIAGEFGGMNETMAHLYQLTGESKYWKTAQLFDNVDMFFGNAARTHGLAKNVDTFRGLHANQHIPQIVGSIEMYGVSDELDYFKIADNFWYKAVNDYMYSIGGVAGARNPVNAECFIGEPSTLYQNGFSAGGQNETCATYNMLKLTSSLFMFEQRPELMDYYERGLYNHILASVAEDSPANTYHVPIRPASVKQFGNPHMNGFTCCNGTAIESSTKLQHAIYFKSNDNKELYVNLFIPSTLNWTERAIRIEQTTEFPKTDQTKLTVHGKGKFAINLRVPSWATKGVQVKINGKLENVKAEAGSYVKLARNWKEGDVIEWQLPFQFRLEPVMDQQNIASLFYGPILLAAQEPEARKDWRPVTLNAQDISQSIQGDPSQLKFQIDGIDFKPFYESYGRHSVYLDVTLK</sequence>
<dbReference type="InterPro" id="IPR011081">
    <property type="entry name" value="Big_4"/>
</dbReference>
<dbReference type="GO" id="GO:0005975">
    <property type="term" value="P:carbohydrate metabolic process"/>
    <property type="evidence" value="ECO:0007669"/>
    <property type="project" value="InterPro"/>
</dbReference>
<dbReference type="PANTHER" id="PTHR31151">
    <property type="entry name" value="PROLINE-TRNA LIGASE (DUF1680)"/>
    <property type="match status" value="1"/>
</dbReference>
<feature type="region of interest" description="Disordered" evidence="3">
    <location>
        <begin position="492"/>
        <end position="519"/>
    </location>
</feature>
<dbReference type="InterPro" id="IPR006558">
    <property type="entry name" value="LamG-like"/>
</dbReference>
<name>A0A2T8HNT1_9SPHI</name>
<keyword evidence="6" id="KW-1185">Reference proteome</keyword>
<keyword evidence="2" id="KW-1015">Disulfide bond</keyword>
<dbReference type="InterPro" id="IPR008928">
    <property type="entry name" value="6-hairpin_glycosidase_sf"/>
</dbReference>
<dbReference type="OrthoDB" id="9757939at2"/>
<dbReference type="PANTHER" id="PTHR31151:SF0">
    <property type="entry name" value="PROLINE-TRNA LIGASE (DUF1680)"/>
    <property type="match status" value="1"/>
</dbReference>
<dbReference type="EMBL" id="QDKG01000001">
    <property type="protein sequence ID" value="PVH27097.1"/>
    <property type="molecule type" value="Genomic_DNA"/>
</dbReference>
<proteinExistence type="predicted"/>
<protein>
    <recommendedName>
        <fullName evidence="4">LamG-like jellyroll fold domain-containing protein</fullName>
    </recommendedName>
</protein>
<accession>A0A2T8HNT1</accession>
<reference evidence="5 6" key="1">
    <citation type="submission" date="2018-04" db="EMBL/GenBank/DDBJ databases">
        <title>Sphingobacterium cortibacter sp. nov.</title>
        <authorList>
            <person name="Li Y."/>
        </authorList>
    </citation>
    <scope>NUCLEOTIDE SEQUENCE [LARGE SCALE GENOMIC DNA]</scope>
    <source>
        <strain evidence="5 6">2c-3</strain>
    </source>
</reference>